<evidence type="ECO:0000313" key="1">
    <source>
        <dbReference type="EMBL" id="UUM32450.1"/>
    </source>
</evidence>
<reference evidence="1" key="1">
    <citation type="submission" date="2022-07" db="EMBL/GenBank/DDBJ databases">
        <title>Complete genome of Vibrio japonicus strain JCM 31412T and phylogenomic assessment of the Nereis clade of the genus Vibrio.</title>
        <authorList>
            <person name="Shlafstein M.D."/>
            <person name="Emsley S.A."/>
            <person name="Ushijima B."/>
            <person name="Videau P."/>
            <person name="Saw J.H."/>
        </authorList>
    </citation>
    <scope>NUCLEOTIDE SEQUENCE</scope>
    <source>
        <strain evidence="1">JCM 31412</strain>
    </source>
</reference>
<keyword evidence="2" id="KW-1185">Reference proteome</keyword>
<gene>
    <name evidence="1" type="ORF">NP165_19455</name>
</gene>
<accession>A0ABY5LRQ8</accession>
<protein>
    <submittedName>
        <fullName evidence="1">Uncharacterized protein</fullName>
    </submittedName>
</protein>
<proteinExistence type="predicted"/>
<evidence type="ECO:0000313" key="2">
    <source>
        <dbReference type="Proteomes" id="UP001058602"/>
    </source>
</evidence>
<dbReference type="Proteomes" id="UP001058602">
    <property type="component" value="Chromosome 2"/>
</dbReference>
<organism evidence="1 2">
    <name type="scientific">Vibrio japonicus</name>
    <dbReference type="NCBI Taxonomy" id="1824638"/>
    <lineage>
        <taxon>Bacteria</taxon>
        <taxon>Pseudomonadati</taxon>
        <taxon>Pseudomonadota</taxon>
        <taxon>Gammaproteobacteria</taxon>
        <taxon>Vibrionales</taxon>
        <taxon>Vibrionaceae</taxon>
        <taxon>Vibrio</taxon>
    </lineage>
</organism>
<name>A0ABY5LRQ8_9VIBR</name>
<dbReference type="EMBL" id="CP102097">
    <property type="protein sequence ID" value="UUM32450.1"/>
    <property type="molecule type" value="Genomic_DNA"/>
</dbReference>
<dbReference type="RefSeq" id="WP_257086117.1">
    <property type="nucleotide sequence ID" value="NZ_CP102097.1"/>
</dbReference>
<sequence length="128" mass="14548">MHISVSSLSQTGLAPGVGEYPLKQSQKLSLPGGQKYSVEGVPWMEIEEDASRMNDSAFLYWQKELANNSVKRKAWIEDWIVKEPTNVSAPQQKSILKNRLRAVFRFFRILTEISINPQLKYRTSSSCG</sequence>